<reference evidence="3" key="1">
    <citation type="submission" date="2018-02" db="EMBL/GenBank/DDBJ databases">
        <authorList>
            <person name="Silar P."/>
        </authorList>
    </citation>
    <scope>NUCLEOTIDE SEQUENCE [LARGE SCALE GENOMIC DNA]</scope>
    <source>
        <strain evidence="3">T</strain>
    </source>
</reference>
<feature type="transmembrane region" description="Helical" evidence="2">
    <location>
        <begin position="254"/>
        <end position="272"/>
    </location>
</feature>
<evidence type="ECO:0000313" key="4">
    <source>
        <dbReference type="Proteomes" id="UP000280685"/>
    </source>
</evidence>
<organism evidence="3 4">
    <name type="scientific">Podospora comata</name>
    <dbReference type="NCBI Taxonomy" id="48703"/>
    <lineage>
        <taxon>Eukaryota</taxon>
        <taxon>Fungi</taxon>
        <taxon>Dikarya</taxon>
        <taxon>Ascomycota</taxon>
        <taxon>Pezizomycotina</taxon>
        <taxon>Sordariomycetes</taxon>
        <taxon>Sordariomycetidae</taxon>
        <taxon>Sordariales</taxon>
        <taxon>Podosporaceae</taxon>
        <taxon>Podospora</taxon>
    </lineage>
</organism>
<feature type="transmembrane region" description="Helical" evidence="2">
    <location>
        <begin position="168"/>
        <end position="188"/>
    </location>
</feature>
<feature type="compositionally biased region" description="Low complexity" evidence="1">
    <location>
        <begin position="379"/>
        <end position="399"/>
    </location>
</feature>
<feature type="compositionally biased region" description="Pro residues" evidence="1">
    <location>
        <begin position="347"/>
        <end position="356"/>
    </location>
</feature>
<keyword evidence="2" id="KW-0812">Transmembrane</keyword>
<feature type="transmembrane region" description="Helical" evidence="2">
    <location>
        <begin position="6"/>
        <end position="26"/>
    </location>
</feature>
<dbReference type="EMBL" id="LR026967">
    <property type="protein sequence ID" value="VBB79739.1"/>
    <property type="molecule type" value="Genomic_DNA"/>
</dbReference>
<feature type="compositionally biased region" description="Low complexity" evidence="1">
    <location>
        <begin position="331"/>
        <end position="346"/>
    </location>
</feature>
<feature type="transmembrane region" description="Helical" evidence="2">
    <location>
        <begin position="200"/>
        <end position="221"/>
    </location>
</feature>
<protein>
    <submittedName>
        <fullName evidence="3">Uncharacterized protein</fullName>
    </submittedName>
</protein>
<feature type="region of interest" description="Disordered" evidence="1">
    <location>
        <begin position="538"/>
        <end position="572"/>
    </location>
</feature>
<feature type="transmembrane region" description="Helical" evidence="2">
    <location>
        <begin position="59"/>
        <end position="78"/>
    </location>
</feature>
<keyword evidence="4" id="KW-1185">Reference proteome</keyword>
<evidence type="ECO:0000256" key="1">
    <source>
        <dbReference type="SAM" id="MobiDB-lite"/>
    </source>
</evidence>
<feature type="transmembrane region" description="Helical" evidence="2">
    <location>
        <begin position="90"/>
        <end position="109"/>
    </location>
</feature>
<accession>A0ABY6SAH4</accession>
<keyword evidence="2" id="KW-0472">Membrane</keyword>
<sequence length="572" mass="63075">MKVVYPFWIVSSLCQVAQVGLSIWGINDIAGRITKTEYFELTVSLVLFLVEALQNISDILLFIAFVEIGSGFVLCLNGAKKSPIRRRLRFAAFALGIILLALALTHFGVRLQADIAHRSQLQKLNDLHVTDGLFNPASEAARLYFALQAGAQDAHFDSLIKSSHLHNAFNICLWITSLPILGFASYVLHHTKENIMLKKVAALYLTSTILTFCRLLVTMGINLSEYENHSLIWSGNIKGHTGIRTDILPLVEAFFNYTLMFIVLTLLFVVAIRKRRGLWSNSQMTWDASNKLSNVATGSSPTSETPGYSDDGLQEHGFCLEPQQTETSSHPTDPQPSSQPLLSSAPPTLPRQPPPAVHLDPEPISTAQQRIPRRPLAPSIPLSPTKPSSPSGTPSSPQSIHPVHGGFLTRQRTIEELDAQKVLVLEMSPIHHPHRIPSCDDGEEVADGFQMQNRAHLSVGESSANAMVATRYQTAQGHDPSLEEDTELDTVVDGFQMGSAQRRTKEVESTTKSQMSQDHDEPLAESDVVADGFQMQSKLPSYDEAAPARTGLGYLREKDDQDKKARGRARSF</sequence>
<feature type="compositionally biased region" description="Polar residues" evidence="1">
    <location>
        <begin position="292"/>
        <end position="306"/>
    </location>
</feature>
<name>A0ABY6SAH4_PODCO</name>
<feature type="region of interest" description="Disordered" evidence="1">
    <location>
        <begin position="292"/>
        <end position="404"/>
    </location>
</feature>
<evidence type="ECO:0000256" key="2">
    <source>
        <dbReference type="SAM" id="Phobius"/>
    </source>
</evidence>
<dbReference type="Proteomes" id="UP000280685">
    <property type="component" value="Chromosome 4"/>
</dbReference>
<feature type="region of interest" description="Disordered" evidence="1">
    <location>
        <begin position="499"/>
        <end position="523"/>
    </location>
</feature>
<evidence type="ECO:0000313" key="3">
    <source>
        <dbReference type="EMBL" id="VBB79739.1"/>
    </source>
</evidence>
<keyword evidence="2" id="KW-1133">Transmembrane helix</keyword>
<feature type="compositionally biased region" description="Basic and acidic residues" evidence="1">
    <location>
        <begin position="555"/>
        <end position="564"/>
    </location>
</feature>
<proteinExistence type="predicted"/>
<gene>
    <name evidence="3" type="ORF">PODCO_404150</name>
</gene>